<evidence type="ECO:0000256" key="3">
    <source>
        <dbReference type="ARBA" id="ARBA00023002"/>
    </source>
</evidence>
<evidence type="ECO:0000259" key="7">
    <source>
        <dbReference type="Pfam" id="PF25275"/>
    </source>
</evidence>
<dbReference type="InterPro" id="IPR039650">
    <property type="entry name" value="HdrA-like"/>
</dbReference>
<dbReference type="PANTHER" id="PTHR43498:SF1">
    <property type="entry name" value="COB--COM HETERODISULFIDE REDUCTASE IRON-SULFUR SUBUNIT A"/>
    <property type="match status" value="1"/>
</dbReference>
<evidence type="ECO:0000313" key="8">
    <source>
        <dbReference type="EMBL" id="TLD70682.1"/>
    </source>
</evidence>
<feature type="chain" id="PRO_5024378635" evidence="6">
    <location>
        <begin position="20"/>
        <end position="677"/>
    </location>
</feature>
<keyword evidence="4" id="KW-0408">Iron</keyword>
<dbReference type="Pfam" id="PF12831">
    <property type="entry name" value="FAD_oxidored"/>
    <property type="match status" value="1"/>
</dbReference>
<dbReference type="GO" id="GO:0016491">
    <property type="term" value="F:oxidoreductase activity"/>
    <property type="evidence" value="ECO:0007669"/>
    <property type="project" value="UniProtKB-KW"/>
</dbReference>
<keyword evidence="1" id="KW-0004">4Fe-4S</keyword>
<evidence type="ECO:0000256" key="5">
    <source>
        <dbReference type="ARBA" id="ARBA00023014"/>
    </source>
</evidence>
<evidence type="ECO:0000256" key="1">
    <source>
        <dbReference type="ARBA" id="ARBA00022485"/>
    </source>
</evidence>
<name>A0A5R8KEE8_9BACT</name>
<dbReference type="SUPFAM" id="SSF51905">
    <property type="entry name" value="FAD/NAD(P)-binding domain"/>
    <property type="match status" value="1"/>
</dbReference>
<keyword evidence="5" id="KW-0411">Iron-sulfur</keyword>
<keyword evidence="6" id="KW-0732">Signal</keyword>
<evidence type="ECO:0000256" key="4">
    <source>
        <dbReference type="ARBA" id="ARBA00023004"/>
    </source>
</evidence>
<dbReference type="EMBL" id="VAUV01000007">
    <property type="protein sequence ID" value="TLD70682.1"/>
    <property type="molecule type" value="Genomic_DNA"/>
</dbReference>
<keyword evidence="2" id="KW-0479">Metal-binding</keyword>
<sequence length="677" mass="74196">MRCAFLVVLFLCFPVLFPAAEKTLTADIVVYGDSPSALSAALELAISSQDVLLVGPVAHVGGMMVEGLGHQDVDWRSGDGDPIGGLTSEFFLRIGEAYAPGSGKRRFDFEAKVAQRVINEWLEEHKVRQMRNARLVEGTQAVEKSAGRINAIKLEDGTRVAGKVFIDGTVEGDLMAAAGVTHTYGREGNAVYGENFGGVINPTKKDQFQVKIDPFVVPGNPSSGVIFGVQNEGVGEHGAGDKAAMGFCLRLPLTKNPSNKVPITAPDDYDARDYEIYRRYLVAGGMNDWLNGPGNVDKNPTKKLFDLGSWHDLSGNFYGRNHEYPIADAAGREAIYREHQQYTQGLIYWLSNDPAVPQAIRDEWSRWGLPADEFTDNGGWPRRLYVRCARRMISDYVITEADVRRRPVGLVTPRPMVTDSVGMCYWPIDFHNARTVIRDGAVYNEGAYFDLTNYRPFGIPYRSIVPKRSDCVNLLVPSALSSSYSGYGALRLEWTFMVLGQSAAVAAAMAVEGNVAVQDVAYDELKKRLLTRGQRLTPEDSAVGIIIDNADVEGISITGAWETHVEPRSDLGGWLHDGNQGQGSKSVRFTPDIPESGVYSVQARWKSDEKNASAVPMEIAHADGTAKPVVNQREKGNRWNVLGSYEFKVGTSGFVSIGNEGADGRVVVDAVRFVRVE</sequence>
<dbReference type="GO" id="GO:0046872">
    <property type="term" value="F:metal ion binding"/>
    <property type="evidence" value="ECO:0007669"/>
    <property type="project" value="UniProtKB-KW"/>
</dbReference>
<proteinExistence type="predicted"/>
<comment type="caution">
    <text evidence="8">The sequence shown here is derived from an EMBL/GenBank/DDBJ whole genome shotgun (WGS) entry which is preliminary data.</text>
</comment>
<dbReference type="OrthoDB" id="9777740at2"/>
<keyword evidence="3" id="KW-0560">Oxidoreductase</keyword>
<dbReference type="GO" id="GO:0051539">
    <property type="term" value="F:4 iron, 4 sulfur cluster binding"/>
    <property type="evidence" value="ECO:0007669"/>
    <property type="project" value="UniProtKB-KW"/>
</dbReference>
<evidence type="ECO:0000313" key="9">
    <source>
        <dbReference type="Proteomes" id="UP000306196"/>
    </source>
</evidence>
<evidence type="ECO:0000256" key="2">
    <source>
        <dbReference type="ARBA" id="ARBA00022723"/>
    </source>
</evidence>
<keyword evidence="9" id="KW-1185">Reference proteome</keyword>
<dbReference type="Pfam" id="PF25275">
    <property type="entry name" value="Golvesin_C"/>
    <property type="match status" value="1"/>
</dbReference>
<evidence type="ECO:0000256" key="6">
    <source>
        <dbReference type="SAM" id="SignalP"/>
    </source>
</evidence>
<feature type="signal peptide" evidence="6">
    <location>
        <begin position="1"/>
        <end position="19"/>
    </location>
</feature>
<gene>
    <name evidence="8" type="ORF">FEM03_10225</name>
</gene>
<dbReference type="PANTHER" id="PTHR43498">
    <property type="entry name" value="FERREDOXIN:COB-COM HETERODISULFIDE REDUCTASE SUBUNIT A"/>
    <property type="match status" value="1"/>
</dbReference>
<organism evidence="8 9">
    <name type="scientific">Phragmitibacter flavus</name>
    <dbReference type="NCBI Taxonomy" id="2576071"/>
    <lineage>
        <taxon>Bacteria</taxon>
        <taxon>Pseudomonadati</taxon>
        <taxon>Verrucomicrobiota</taxon>
        <taxon>Verrucomicrobiia</taxon>
        <taxon>Verrucomicrobiales</taxon>
        <taxon>Verrucomicrobiaceae</taxon>
        <taxon>Phragmitibacter</taxon>
    </lineage>
</organism>
<dbReference type="InterPro" id="IPR033803">
    <property type="entry name" value="CBD-like_Golvesin-Xly"/>
</dbReference>
<dbReference type="AlphaFoldDB" id="A0A5R8KEE8"/>
<dbReference type="Proteomes" id="UP000306196">
    <property type="component" value="Unassembled WGS sequence"/>
</dbReference>
<accession>A0A5R8KEE8</accession>
<feature type="domain" description="Golvesin/Xly CBD-like" evidence="7">
    <location>
        <begin position="545"/>
        <end position="675"/>
    </location>
</feature>
<protein>
    <submittedName>
        <fullName evidence="8">FAD-dependent oxidoreductase</fullName>
    </submittedName>
</protein>
<reference evidence="8 9" key="1">
    <citation type="submission" date="2019-05" db="EMBL/GenBank/DDBJ databases">
        <title>Verrucobacter flavum gen. nov., sp. nov. a new member of the family Verrucomicrobiaceae.</title>
        <authorList>
            <person name="Szuroczki S."/>
            <person name="Abbaszade G."/>
            <person name="Szabo A."/>
            <person name="Felfoldi T."/>
            <person name="Schumann P."/>
            <person name="Boka K."/>
            <person name="Keki Z."/>
            <person name="Toumi M."/>
            <person name="Toth E."/>
        </authorList>
    </citation>
    <scope>NUCLEOTIDE SEQUENCE [LARGE SCALE GENOMIC DNA]</scope>
    <source>
        <strain evidence="8 9">MG-N-17</strain>
    </source>
</reference>
<dbReference type="InterPro" id="IPR036188">
    <property type="entry name" value="FAD/NAD-bd_sf"/>
</dbReference>